<dbReference type="PROSITE" id="PS51257">
    <property type="entry name" value="PROKAR_LIPOPROTEIN"/>
    <property type="match status" value="1"/>
</dbReference>
<evidence type="ECO:0000313" key="3">
    <source>
        <dbReference type="Proteomes" id="UP000242861"/>
    </source>
</evidence>
<feature type="compositionally biased region" description="Low complexity" evidence="1">
    <location>
        <begin position="124"/>
        <end position="157"/>
    </location>
</feature>
<proteinExistence type="predicted"/>
<dbReference type="Pfam" id="PF13698">
    <property type="entry name" value="DUF4156"/>
    <property type="match status" value="1"/>
</dbReference>
<evidence type="ECO:0000313" key="2">
    <source>
        <dbReference type="EMBL" id="PKF70428.1"/>
    </source>
</evidence>
<reference evidence="3" key="1">
    <citation type="submission" date="2017-12" db="EMBL/GenBank/DDBJ databases">
        <authorList>
            <person name="Yu X.-Y."/>
        </authorList>
    </citation>
    <scope>NUCLEOTIDE SEQUENCE [LARGE SCALE GENOMIC DNA]</scope>
    <source>
        <strain evidence="3">ZYSR67-Z</strain>
    </source>
</reference>
<dbReference type="InterPro" id="IPR025294">
    <property type="entry name" value="DUF4156"/>
</dbReference>
<dbReference type="AlphaFoldDB" id="A0A2I0CMP1"/>
<dbReference type="Proteomes" id="UP000242861">
    <property type="component" value="Unassembled WGS sequence"/>
</dbReference>
<accession>A0A2I0CMP1</accession>
<name>A0A2I0CMP1_9PSED</name>
<sequence>MKRVAMMFTGLAMAMTLAGCAGKHPQPLVAGAELIQIGKGDVTGYQYLGEVTGVHGHGCGLFGYRGSYAGAVANLRNRAHAMGANYVQIMSQTQPFPAYNCFVNEYLIEATAYRIPSAGHAVTPASVPSSATPAASVAPQPSTSGAATQEQQLQELTRTPGLSYEEYQRRYRLIMGQ</sequence>
<protein>
    <recommendedName>
        <fullName evidence="4">Lipoprotein</fullName>
    </recommendedName>
</protein>
<comment type="caution">
    <text evidence="2">The sequence shown here is derived from an EMBL/GenBank/DDBJ whole genome shotgun (WGS) entry which is preliminary data.</text>
</comment>
<evidence type="ECO:0008006" key="4">
    <source>
        <dbReference type="Google" id="ProtNLM"/>
    </source>
</evidence>
<organism evidence="2 3">
    <name type="scientific">Pseudomonas fluvialis</name>
    <dbReference type="NCBI Taxonomy" id="1793966"/>
    <lineage>
        <taxon>Bacteria</taxon>
        <taxon>Pseudomonadati</taxon>
        <taxon>Pseudomonadota</taxon>
        <taxon>Gammaproteobacteria</taxon>
        <taxon>Pseudomonadales</taxon>
        <taxon>Pseudomonadaceae</taxon>
        <taxon>Pseudomonas</taxon>
    </lineage>
</organism>
<evidence type="ECO:0000256" key="1">
    <source>
        <dbReference type="SAM" id="MobiDB-lite"/>
    </source>
</evidence>
<gene>
    <name evidence="2" type="ORF">CW360_14105</name>
</gene>
<feature type="region of interest" description="Disordered" evidence="1">
    <location>
        <begin position="124"/>
        <end position="161"/>
    </location>
</feature>
<dbReference type="EMBL" id="PIYS01000027">
    <property type="protein sequence ID" value="PKF70428.1"/>
    <property type="molecule type" value="Genomic_DNA"/>
</dbReference>